<dbReference type="AlphaFoldDB" id="A0A3P7LKU4"/>
<proteinExistence type="predicted"/>
<evidence type="ECO:0000256" key="1">
    <source>
        <dbReference type="SAM" id="MobiDB-lite"/>
    </source>
</evidence>
<sequence length="309" mass="35226">MPPPLKDSESMKCKVAGFLETTKPSLAKTEPPPARSTAEEAPKRKTSASRPAPTLPQALGPKFCLARKRPKQLEKETEFESLFSQTADLKFTEPREVDYLKSTLVNCRQQYLRKAPANKGPLKNAHLNILRGRRRNEGIELTRLDKRSGIVLTNYNDYVSKLETIPADRTKFSKSGNKKDRTEAVEGQLTTVLKAFHKEGLLSGKELERLRPVGTTVSRMYDLPKIHKLKLLLRPILDMRNSHYHMIAKWLVEKLRPRSLKGTFEFFETIKNMNVGGSKMLSLDVSSLFTYVPMAEIINYLREVIQDRS</sequence>
<evidence type="ECO:0000313" key="2">
    <source>
        <dbReference type="EMBL" id="VDN14020.1"/>
    </source>
</evidence>
<keyword evidence="3" id="KW-1185">Reference proteome</keyword>
<reference evidence="2 3" key="1">
    <citation type="submission" date="2018-11" db="EMBL/GenBank/DDBJ databases">
        <authorList>
            <consortium name="Pathogen Informatics"/>
        </authorList>
    </citation>
    <scope>NUCLEOTIDE SEQUENCE [LARGE SCALE GENOMIC DNA]</scope>
</reference>
<dbReference type="OrthoDB" id="10029313at2759"/>
<protein>
    <recommendedName>
        <fullName evidence="4">Reverse transcriptase domain-containing protein</fullName>
    </recommendedName>
</protein>
<name>A0A3P7LKU4_DIBLA</name>
<dbReference type="PANTHER" id="PTHR21301">
    <property type="entry name" value="REVERSE TRANSCRIPTASE"/>
    <property type="match status" value="1"/>
</dbReference>
<evidence type="ECO:0000313" key="3">
    <source>
        <dbReference type="Proteomes" id="UP000281553"/>
    </source>
</evidence>
<dbReference type="EMBL" id="UYRU01058036">
    <property type="protein sequence ID" value="VDN14020.1"/>
    <property type="molecule type" value="Genomic_DNA"/>
</dbReference>
<accession>A0A3P7LKU4</accession>
<dbReference type="PANTHER" id="PTHR21301:SF10">
    <property type="entry name" value="REVERSE TRANSCRIPTASE DOMAIN-CONTAINING PROTEIN"/>
    <property type="match status" value="1"/>
</dbReference>
<organism evidence="2 3">
    <name type="scientific">Dibothriocephalus latus</name>
    <name type="common">Fish tapeworm</name>
    <name type="synonym">Diphyllobothrium latum</name>
    <dbReference type="NCBI Taxonomy" id="60516"/>
    <lineage>
        <taxon>Eukaryota</taxon>
        <taxon>Metazoa</taxon>
        <taxon>Spiralia</taxon>
        <taxon>Lophotrochozoa</taxon>
        <taxon>Platyhelminthes</taxon>
        <taxon>Cestoda</taxon>
        <taxon>Eucestoda</taxon>
        <taxon>Diphyllobothriidea</taxon>
        <taxon>Diphyllobothriidae</taxon>
        <taxon>Dibothriocephalus</taxon>
    </lineage>
</organism>
<dbReference type="Proteomes" id="UP000281553">
    <property type="component" value="Unassembled WGS sequence"/>
</dbReference>
<feature type="region of interest" description="Disordered" evidence="1">
    <location>
        <begin position="19"/>
        <end position="60"/>
    </location>
</feature>
<gene>
    <name evidence="2" type="ORF">DILT_LOCUS9851</name>
</gene>
<evidence type="ECO:0008006" key="4">
    <source>
        <dbReference type="Google" id="ProtNLM"/>
    </source>
</evidence>